<gene>
    <name evidence="2" type="primary">VPS35B_1</name>
    <name evidence="3" type="synonym">VPS35B_2</name>
    <name evidence="2" type="ORF">CM83_73163</name>
    <name evidence="3" type="ORF">g.5455</name>
</gene>
<proteinExistence type="predicted"/>
<evidence type="ECO:0000313" key="3">
    <source>
        <dbReference type="EMBL" id="JAQ05936.1"/>
    </source>
</evidence>
<evidence type="ECO:0000313" key="2">
    <source>
        <dbReference type="EMBL" id="JAG08776.1"/>
    </source>
</evidence>
<dbReference type="GO" id="GO:0042147">
    <property type="term" value="P:retrograde transport, endosome to Golgi"/>
    <property type="evidence" value="ECO:0007669"/>
    <property type="project" value="InterPro"/>
</dbReference>
<dbReference type="PANTHER" id="PTHR11099">
    <property type="entry name" value="VACUOLAR SORTING PROTEIN 35"/>
    <property type="match status" value="1"/>
</dbReference>
<protein>
    <submittedName>
        <fullName evidence="2">Vacuolar protein sorting-associated protein 35B</fullName>
    </submittedName>
</protein>
<dbReference type="AlphaFoldDB" id="A0A0A9WMW9"/>
<sequence length="113" mass="12620">MEARRSNYFSQSAFQDSNHNGDTDSRYATDIQNKNATMAAQQAVTTTAAAVNNSINNNTLPLTAARKMHKERNELKVLVGINIVRISQLDGVDVQMYKTFILPNLLSVIVKHR</sequence>
<dbReference type="InterPro" id="IPR005378">
    <property type="entry name" value="Vps35"/>
</dbReference>
<reference evidence="3" key="3">
    <citation type="journal article" date="2016" name="Gigascience">
        <title>De novo construction of an expanded transcriptome assembly for the western tarnished plant bug, Lygus hesperus.</title>
        <authorList>
            <person name="Tassone E.E."/>
            <person name="Geib S.M."/>
            <person name="Hall B."/>
            <person name="Fabrick J.A."/>
            <person name="Brent C.S."/>
            <person name="Hull J.J."/>
        </authorList>
    </citation>
    <scope>NUCLEOTIDE SEQUENCE</scope>
</reference>
<dbReference type="GO" id="GO:0005770">
    <property type="term" value="C:late endosome"/>
    <property type="evidence" value="ECO:0007669"/>
    <property type="project" value="TreeGrafter"/>
</dbReference>
<dbReference type="PANTHER" id="PTHR11099:SF0">
    <property type="entry name" value="VACUOLAR PROTEIN SORTING-ASSOCIATED PROTEIN 35"/>
    <property type="match status" value="1"/>
</dbReference>
<dbReference type="GO" id="GO:0005829">
    <property type="term" value="C:cytosol"/>
    <property type="evidence" value="ECO:0007669"/>
    <property type="project" value="GOC"/>
</dbReference>
<evidence type="ECO:0000256" key="1">
    <source>
        <dbReference type="SAM" id="MobiDB-lite"/>
    </source>
</evidence>
<dbReference type="GO" id="GO:0006886">
    <property type="term" value="P:intracellular protein transport"/>
    <property type="evidence" value="ECO:0007669"/>
    <property type="project" value="TreeGrafter"/>
</dbReference>
<feature type="region of interest" description="Disordered" evidence="1">
    <location>
        <begin position="1"/>
        <end position="27"/>
    </location>
</feature>
<name>A0A0A9WMW9_LYGHE</name>
<reference evidence="2" key="2">
    <citation type="submission" date="2014-07" db="EMBL/GenBank/DDBJ databases">
        <authorList>
            <person name="Hull J."/>
        </authorList>
    </citation>
    <scope>NUCLEOTIDE SEQUENCE</scope>
</reference>
<dbReference type="Pfam" id="PF03635">
    <property type="entry name" value="Vps35"/>
    <property type="match status" value="1"/>
</dbReference>
<accession>A0A0A9WMW9</accession>
<organism evidence="2">
    <name type="scientific">Lygus hesperus</name>
    <name type="common">Western plant bug</name>
    <dbReference type="NCBI Taxonomy" id="30085"/>
    <lineage>
        <taxon>Eukaryota</taxon>
        <taxon>Metazoa</taxon>
        <taxon>Ecdysozoa</taxon>
        <taxon>Arthropoda</taxon>
        <taxon>Hexapoda</taxon>
        <taxon>Insecta</taxon>
        <taxon>Pterygota</taxon>
        <taxon>Neoptera</taxon>
        <taxon>Paraneoptera</taxon>
        <taxon>Hemiptera</taxon>
        <taxon>Heteroptera</taxon>
        <taxon>Panheteroptera</taxon>
        <taxon>Cimicomorpha</taxon>
        <taxon>Miridae</taxon>
        <taxon>Mirini</taxon>
        <taxon>Lygus</taxon>
    </lineage>
</organism>
<dbReference type="EMBL" id="GBHO01034828">
    <property type="protein sequence ID" value="JAG08776.1"/>
    <property type="molecule type" value="Transcribed_RNA"/>
</dbReference>
<feature type="compositionally biased region" description="Polar residues" evidence="1">
    <location>
        <begin position="7"/>
        <end position="18"/>
    </location>
</feature>
<dbReference type="EMBL" id="GDHC01012693">
    <property type="protein sequence ID" value="JAQ05936.1"/>
    <property type="molecule type" value="Transcribed_RNA"/>
</dbReference>
<dbReference type="GO" id="GO:0030906">
    <property type="term" value="C:retromer, cargo-selective complex"/>
    <property type="evidence" value="ECO:0007669"/>
    <property type="project" value="InterPro"/>
</dbReference>
<reference evidence="2" key="1">
    <citation type="journal article" date="2014" name="PLoS ONE">
        <title>Transcriptome-Based Identification of ABC Transporters in the Western Tarnished Plant Bug Lygus hesperus.</title>
        <authorList>
            <person name="Hull J.J."/>
            <person name="Chaney K."/>
            <person name="Geib S.M."/>
            <person name="Fabrick J.A."/>
            <person name="Brent C.S."/>
            <person name="Walsh D."/>
            <person name="Lavine L.C."/>
        </authorList>
    </citation>
    <scope>NUCLEOTIDE SEQUENCE</scope>
</reference>